<protein>
    <submittedName>
        <fullName evidence="4">NAD(P)-binding protein</fullName>
    </submittedName>
</protein>
<evidence type="ECO:0000256" key="1">
    <source>
        <dbReference type="ARBA" id="ARBA00006484"/>
    </source>
</evidence>
<evidence type="ECO:0000256" key="2">
    <source>
        <dbReference type="ARBA" id="ARBA00022857"/>
    </source>
</evidence>
<evidence type="ECO:0000313" key="4">
    <source>
        <dbReference type="EMBL" id="KAK4208987.1"/>
    </source>
</evidence>
<dbReference type="Proteomes" id="UP001301769">
    <property type="component" value="Unassembled WGS sequence"/>
</dbReference>
<dbReference type="InterPro" id="IPR002347">
    <property type="entry name" value="SDR_fam"/>
</dbReference>
<dbReference type="EMBL" id="MU858220">
    <property type="protein sequence ID" value="KAK4208987.1"/>
    <property type="molecule type" value="Genomic_DNA"/>
</dbReference>
<dbReference type="SUPFAM" id="SSF51735">
    <property type="entry name" value="NAD(P)-binding Rossmann-fold domains"/>
    <property type="match status" value="1"/>
</dbReference>
<sequence length="311" mass="34329">MATTKPSFASMWTQFFPPKPEFTENDIPSDLSGKVYLVTGATSGMGKELARLLYSRNANVYAACRDKEKTLAAISEMKKTAPTSTGELVLLPLGLADLAKVKNCAEEFLSRETKLHVLFNNAGVMTGPATPAPKTAQGYELALGVNCVGTFLLTKLLMQYAPEDFGIDMDNLDYHVPKPGIDRYGISKCGDWLLGVEFGRRYKADGIVSVPVNPGNVLTELARNAAWWLKVVGRLVASRVSFGVSTQLFSAFSPNIKIDKVDWTKDWVIPWGRLAPLRADLPKAVIPEEEGGNGNARLFWEWNEEQVKYYL</sequence>
<dbReference type="Gene3D" id="3.40.50.720">
    <property type="entry name" value="NAD(P)-binding Rossmann-like Domain"/>
    <property type="match status" value="1"/>
</dbReference>
<reference evidence="4" key="1">
    <citation type="journal article" date="2023" name="Mol. Phylogenet. Evol.">
        <title>Genome-scale phylogeny and comparative genomics of the fungal order Sordariales.</title>
        <authorList>
            <person name="Hensen N."/>
            <person name="Bonometti L."/>
            <person name="Westerberg I."/>
            <person name="Brannstrom I.O."/>
            <person name="Guillou S."/>
            <person name="Cros-Aarteil S."/>
            <person name="Calhoun S."/>
            <person name="Haridas S."/>
            <person name="Kuo A."/>
            <person name="Mondo S."/>
            <person name="Pangilinan J."/>
            <person name="Riley R."/>
            <person name="LaButti K."/>
            <person name="Andreopoulos B."/>
            <person name="Lipzen A."/>
            <person name="Chen C."/>
            <person name="Yan M."/>
            <person name="Daum C."/>
            <person name="Ng V."/>
            <person name="Clum A."/>
            <person name="Steindorff A."/>
            <person name="Ohm R.A."/>
            <person name="Martin F."/>
            <person name="Silar P."/>
            <person name="Natvig D.O."/>
            <person name="Lalanne C."/>
            <person name="Gautier V."/>
            <person name="Ament-Velasquez S.L."/>
            <person name="Kruys A."/>
            <person name="Hutchinson M.I."/>
            <person name="Powell A.J."/>
            <person name="Barry K."/>
            <person name="Miller A.N."/>
            <person name="Grigoriev I.V."/>
            <person name="Debuchy R."/>
            <person name="Gladieux P."/>
            <person name="Hiltunen Thoren M."/>
            <person name="Johannesson H."/>
        </authorList>
    </citation>
    <scope>NUCLEOTIDE SEQUENCE</scope>
    <source>
        <strain evidence="4">PSN293</strain>
    </source>
</reference>
<evidence type="ECO:0000313" key="5">
    <source>
        <dbReference type="Proteomes" id="UP001301769"/>
    </source>
</evidence>
<keyword evidence="2" id="KW-0521">NADP</keyword>
<keyword evidence="5" id="KW-1185">Reference proteome</keyword>
<dbReference type="PANTHER" id="PTHR24320:SF236">
    <property type="entry name" value="SHORT-CHAIN DEHYDROGENASE-RELATED"/>
    <property type="match status" value="1"/>
</dbReference>
<gene>
    <name evidence="4" type="ORF">QBC37DRAFT_324692</name>
</gene>
<organism evidence="4 5">
    <name type="scientific">Rhypophila decipiens</name>
    <dbReference type="NCBI Taxonomy" id="261697"/>
    <lineage>
        <taxon>Eukaryota</taxon>
        <taxon>Fungi</taxon>
        <taxon>Dikarya</taxon>
        <taxon>Ascomycota</taxon>
        <taxon>Pezizomycotina</taxon>
        <taxon>Sordariomycetes</taxon>
        <taxon>Sordariomycetidae</taxon>
        <taxon>Sordariales</taxon>
        <taxon>Naviculisporaceae</taxon>
        <taxon>Rhypophila</taxon>
    </lineage>
</organism>
<name>A0AAN7B3U5_9PEZI</name>
<dbReference type="PANTHER" id="PTHR24320">
    <property type="entry name" value="RETINOL DEHYDROGENASE"/>
    <property type="match status" value="1"/>
</dbReference>
<reference evidence="4" key="2">
    <citation type="submission" date="2023-05" db="EMBL/GenBank/DDBJ databases">
        <authorList>
            <consortium name="Lawrence Berkeley National Laboratory"/>
            <person name="Steindorff A."/>
            <person name="Hensen N."/>
            <person name="Bonometti L."/>
            <person name="Westerberg I."/>
            <person name="Brannstrom I.O."/>
            <person name="Guillou S."/>
            <person name="Cros-Aarteil S."/>
            <person name="Calhoun S."/>
            <person name="Haridas S."/>
            <person name="Kuo A."/>
            <person name="Mondo S."/>
            <person name="Pangilinan J."/>
            <person name="Riley R."/>
            <person name="Labutti K."/>
            <person name="Andreopoulos B."/>
            <person name="Lipzen A."/>
            <person name="Chen C."/>
            <person name="Yanf M."/>
            <person name="Daum C."/>
            <person name="Ng V."/>
            <person name="Clum A."/>
            <person name="Ohm R."/>
            <person name="Martin F."/>
            <person name="Silar P."/>
            <person name="Natvig D."/>
            <person name="Lalanne C."/>
            <person name="Gautier V."/>
            <person name="Ament-Velasquez S.L."/>
            <person name="Kruys A."/>
            <person name="Hutchinson M.I."/>
            <person name="Powell A.J."/>
            <person name="Barry K."/>
            <person name="Miller A.N."/>
            <person name="Grigoriev I.V."/>
            <person name="Debuchy R."/>
            <person name="Gladieux P."/>
            <person name="Thoren M.H."/>
            <person name="Johannesson H."/>
        </authorList>
    </citation>
    <scope>NUCLEOTIDE SEQUENCE</scope>
    <source>
        <strain evidence="4">PSN293</strain>
    </source>
</reference>
<dbReference type="InterPro" id="IPR036291">
    <property type="entry name" value="NAD(P)-bd_dom_sf"/>
</dbReference>
<comment type="caution">
    <text evidence="4">The sequence shown here is derived from an EMBL/GenBank/DDBJ whole genome shotgun (WGS) entry which is preliminary data.</text>
</comment>
<accession>A0AAN7B3U5</accession>
<dbReference type="AlphaFoldDB" id="A0AAN7B3U5"/>
<proteinExistence type="inferred from homology"/>
<evidence type="ECO:0000256" key="3">
    <source>
        <dbReference type="ARBA" id="ARBA00023002"/>
    </source>
</evidence>
<dbReference type="Pfam" id="PF00106">
    <property type="entry name" value="adh_short"/>
    <property type="match status" value="1"/>
</dbReference>
<dbReference type="GO" id="GO:0016491">
    <property type="term" value="F:oxidoreductase activity"/>
    <property type="evidence" value="ECO:0007669"/>
    <property type="project" value="UniProtKB-KW"/>
</dbReference>
<dbReference type="PRINTS" id="PR00081">
    <property type="entry name" value="GDHRDH"/>
</dbReference>
<comment type="similarity">
    <text evidence="1">Belongs to the short-chain dehydrogenases/reductases (SDR) family.</text>
</comment>
<keyword evidence="3" id="KW-0560">Oxidoreductase</keyword>